<gene>
    <name evidence="7" type="ORF">DIC66_02835</name>
</gene>
<comment type="caution">
    <text evidence="7">The sequence shown here is derived from an EMBL/GenBank/DDBJ whole genome shotgun (WGS) entry which is preliminary data.</text>
</comment>
<comment type="subcellular location">
    <subcellularLocation>
        <location evidence="1">Membrane</location>
        <topology evidence="1">Multi-pass membrane protein</topology>
    </subcellularLocation>
</comment>
<evidence type="ECO:0000256" key="4">
    <source>
        <dbReference type="ARBA" id="ARBA00022989"/>
    </source>
</evidence>
<dbReference type="InterPro" id="IPR003339">
    <property type="entry name" value="ABC/ECF_trnsptr_transmembrane"/>
</dbReference>
<feature type="transmembrane region" description="Helical" evidence="6">
    <location>
        <begin position="30"/>
        <end position="52"/>
    </location>
</feature>
<organism evidence="7 8">
    <name type="scientific">Rhodoferax lacus</name>
    <dbReference type="NCBI Taxonomy" id="2184758"/>
    <lineage>
        <taxon>Bacteria</taxon>
        <taxon>Pseudomonadati</taxon>
        <taxon>Pseudomonadota</taxon>
        <taxon>Betaproteobacteria</taxon>
        <taxon>Burkholderiales</taxon>
        <taxon>Comamonadaceae</taxon>
        <taxon>Rhodoferax</taxon>
    </lineage>
</organism>
<reference evidence="7 8" key="1">
    <citation type="submission" date="2018-05" db="EMBL/GenBank/DDBJ databases">
        <title>Rhodoferax soyangensis sp.nov., isolated from an oligotrophic freshwater lake.</title>
        <authorList>
            <person name="Park M."/>
        </authorList>
    </citation>
    <scope>NUCLEOTIDE SEQUENCE [LARGE SCALE GENOMIC DNA]</scope>
    <source>
        <strain evidence="7 8">IMCC26218</strain>
    </source>
</reference>
<feature type="transmembrane region" description="Helical" evidence="6">
    <location>
        <begin position="64"/>
        <end position="82"/>
    </location>
</feature>
<dbReference type="AlphaFoldDB" id="A0A3E1RHJ2"/>
<comment type="similarity">
    <text evidence="2">Belongs to the CbiQ family.</text>
</comment>
<name>A0A3E1RHJ2_9BURK</name>
<dbReference type="Proteomes" id="UP000260665">
    <property type="component" value="Unassembled WGS sequence"/>
</dbReference>
<evidence type="ECO:0000256" key="2">
    <source>
        <dbReference type="ARBA" id="ARBA00008564"/>
    </source>
</evidence>
<evidence type="ECO:0000313" key="7">
    <source>
        <dbReference type="EMBL" id="RFO98828.1"/>
    </source>
</evidence>
<evidence type="ECO:0000256" key="6">
    <source>
        <dbReference type="SAM" id="Phobius"/>
    </source>
</evidence>
<dbReference type="EMBL" id="QFZK01000001">
    <property type="protein sequence ID" value="RFO98828.1"/>
    <property type="molecule type" value="Genomic_DNA"/>
</dbReference>
<evidence type="ECO:0000313" key="8">
    <source>
        <dbReference type="Proteomes" id="UP000260665"/>
    </source>
</evidence>
<keyword evidence="3 6" id="KW-0812">Transmembrane</keyword>
<dbReference type="OrthoDB" id="509049at2"/>
<dbReference type="GO" id="GO:0005886">
    <property type="term" value="C:plasma membrane"/>
    <property type="evidence" value="ECO:0007669"/>
    <property type="project" value="UniProtKB-ARBA"/>
</dbReference>
<proteinExistence type="inferred from homology"/>
<keyword evidence="8" id="KW-1185">Reference proteome</keyword>
<accession>A0A3E1RHJ2</accession>
<dbReference type="RefSeq" id="WP_117173798.1">
    <property type="nucleotide sequence ID" value="NZ_QFZK01000001.1"/>
</dbReference>
<evidence type="ECO:0000256" key="5">
    <source>
        <dbReference type="ARBA" id="ARBA00023136"/>
    </source>
</evidence>
<protein>
    <submittedName>
        <fullName evidence="7">ABC transporter permease</fullName>
    </submittedName>
</protein>
<evidence type="ECO:0000256" key="1">
    <source>
        <dbReference type="ARBA" id="ARBA00004141"/>
    </source>
</evidence>
<dbReference type="Pfam" id="PF02361">
    <property type="entry name" value="CbiQ"/>
    <property type="match status" value="1"/>
</dbReference>
<keyword evidence="5 6" id="KW-0472">Membrane</keyword>
<dbReference type="CDD" id="cd16914">
    <property type="entry name" value="EcfT"/>
    <property type="match status" value="1"/>
</dbReference>
<keyword evidence="4 6" id="KW-1133">Transmembrane helix</keyword>
<evidence type="ECO:0000256" key="3">
    <source>
        <dbReference type="ARBA" id="ARBA00022692"/>
    </source>
</evidence>
<sequence>MGSLYSEHRTWLHAVPAAWKLLLFALLGTLQYFFTSIALLGGSALLCGLLFASLGRAIYPARKLVLSVAIAALLILAFHSYLQQPQVGVVSGLRLLSASLLGIALTLTSRSSELLDVFEQWLHPLQRFGLRTERFALQLAMMLRFTEHFFVLWKRLDDAHRLRTGKPGGLRLLAPLTIQMLLAARRVADTLELRLGE</sequence>